<reference evidence="2 3" key="1">
    <citation type="submission" date="2017-02" db="EMBL/GenBank/DDBJ databases">
        <authorList>
            <person name="Peterson S.W."/>
        </authorList>
    </citation>
    <scope>NUCLEOTIDE SEQUENCE [LARGE SCALE GENOMIC DNA]</scope>
    <source>
        <strain evidence="2 3">DSM 25262</strain>
    </source>
</reference>
<evidence type="ECO:0000313" key="3">
    <source>
        <dbReference type="Proteomes" id="UP000190961"/>
    </source>
</evidence>
<dbReference type="EMBL" id="FUZU01000003">
    <property type="protein sequence ID" value="SKC83920.1"/>
    <property type="molecule type" value="Genomic_DNA"/>
</dbReference>
<feature type="region of interest" description="Disordered" evidence="1">
    <location>
        <begin position="1"/>
        <end position="29"/>
    </location>
</feature>
<dbReference type="Proteomes" id="UP000190961">
    <property type="component" value="Unassembled WGS sequence"/>
</dbReference>
<gene>
    <name evidence="2" type="ORF">SAMN05660236_4591</name>
</gene>
<name>A0A1T5M6R9_9BACT</name>
<dbReference type="STRING" id="688867.SAMN05660236_4591"/>
<protein>
    <submittedName>
        <fullName evidence="2">Uncharacterized protein</fullName>
    </submittedName>
</protein>
<sequence length="114" mass="12528">MSYTLSPDVGKPISKDTADKWIKNHHDKHPEKNSIRARFFGSNIINELLSQEGCVGMRIYYATNDEGEKQLLLVGAREDGSNIWPSGSGDEKTMSTSGLIVDASNPCPPFCPTN</sequence>
<proteinExistence type="predicted"/>
<evidence type="ECO:0000256" key="1">
    <source>
        <dbReference type="SAM" id="MobiDB-lite"/>
    </source>
</evidence>
<keyword evidence="3" id="KW-1185">Reference proteome</keyword>
<accession>A0A1T5M6R9</accession>
<feature type="compositionally biased region" description="Basic and acidic residues" evidence="1">
    <location>
        <begin position="13"/>
        <end position="29"/>
    </location>
</feature>
<dbReference type="RefSeq" id="WP_079689101.1">
    <property type="nucleotide sequence ID" value="NZ_FUZU01000003.1"/>
</dbReference>
<evidence type="ECO:0000313" key="2">
    <source>
        <dbReference type="EMBL" id="SKC83920.1"/>
    </source>
</evidence>
<organism evidence="2 3">
    <name type="scientific">Ohtaekwangia koreensis</name>
    <dbReference type="NCBI Taxonomy" id="688867"/>
    <lineage>
        <taxon>Bacteria</taxon>
        <taxon>Pseudomonadati</taxon>
        <taxon>Bacteroidota</taxon>
        <taxon>Cytophagia</taxon>
        <taxon>Cytophagales</taxon>
        <taxon>Fulvivirgaceae</taxon>
        <taxon>Ohtaekwangia</taxon>
    </lineage>
</organism>
<dbReference type="AlphaFoldDB" id="A0A1T5M6R9"/>
<dbReference type="OrthoDB" id="661524at2"/>